<gene>
    <name evidence="1" type="ORF">B0J15DRAFT_510546</name>
</gene>
<keyword evidence="2" id="KW-1185">Reference proteome</keyword>
<proteinExistence type="predicted"/>
<comment type="caution">
    <text evidence="1">The sequence shown here is derived from an EMBL/GenBank/DDBJ whole genome shotgun (WGS) entry which is preliminary data.</text>
</comment>
<dbReference type="AlphaFoldDB" id="A0A9P9KUL3"/>
<dbReference type="OrthoDB" id="3766406at2759"/>
<name>A0A9P9KUL3_FUSSL</name>
<reference evidence="1" key="1">
    <citation type="journal article" date="2021" name="Nat. Commun.">
        <title>Genetic determinants of endophytism in the Arabidopsis root mycobiome.</title>
        <authorList>
            <person name="Mesny F."/>
            <person name="Miyauchi S."/>
            <person name="Thiergart T."/>
            <person name="Pickel B."/>
            <person name="Atanasova L."/>
            <person name="Karlsson M."/>
            <person name="Huettel B."/>
            <person name="Barry K.W."/>
            <person name="Haridas S."/>
            <person name="Chen C."/>
            <person name="Bauer D."/>
            <person name="Andreopoulos W."/>
            <person name="Pangilinan J."/>
            <person name="LaButti K."/>
            <person name="Riley R."/>
            <person name="Lipzen A."/>
            <person name="Clum A."/>
            <person name="Drula E."/>
            <person name="Henrissat B."/>
            <person name="Kohler A."/>
            <person name="Grigoriev I.V."/>
            <person name="Martin F.M."/>
            <person name="Hacquard S."/>
        </authorList>
    </citation>
    <scope>NUCLEOTIDE SEQUENCE</scope>
    <source>
        <strain evidence="1">FSSC 5 MPI-SDFR-AT-0091</strain>
    </source>
</reference>
<dbReference type="EMBL" id="JAGTJS010000005">
    <property type="protein sequence ID" value="KAH7268781.1"/>
    <property type="molecule type" value="Genomic_DNA"/>
</dbReference>
<evidence type="ECO:0000313" key="2">
    <source>
        <dbReference type="Proteomes" id="UP000736672"/>
    </source>
</evidence>
<sequence>MTTQNQNQPAWLYILPVELFDMVFKLLTPLSKVCLALSSKPLFTKLYPSARISTLEKRDLAILFSLLEKDNPRLVNASVNLVSWMPGIVWPNITFSELRSVMNRHLYGDNHGLPLEHLAYDYEFGRFIDLDRPYDQSHFPLERHSEGQQDENAALEYLTHPDCDFAPTAYAIYFHRPDSWLVSQMWHFKHISGARIIDNELYLRRRHVIKGPPVSVASFKYLLESVDLPFCRHIRPSRDFRVNSRYYYDVDMGLSEIRTLNLGDDVHVSRSCRVCYTDYILVIKNPNTSIGWTLDLITFHRFGYCSSLSDPIWQCATRSAADLPVRRGENLRGSGQGMIHARFHRDLAGGGDWVQDDVVSRLLHREDPYKFPSPWLDLIDLSEAEATVFPRQSMTVL</sequence>
<evidence type="ECO:0008006" key="3">
    <source>
        <dbReference type="Google" id="ProtNLM"/>
    </source>
</evidence>
<evidence type="ECO:0000313" key="1">
    <source>
        <dbReference type="EMBL" id="KAH7268781.1"/>
    </source>
</evidence>
<protein>
    <recommendedName>
        <fullName evidence="3">F-box domain-containing protein</fullName>
    </recommendedName>
</protein>
<organism evidence="1 2">
    <name type="scientific">Fusarium solani</name>
    <name type="common">Filamentous fungus</name>
    <dbReference type="NCBI Taxonomy" id="169388"/>
    <lineage>
        <taxon>Eukaryota</taxon>
        <taxon>Fungi</taxon>
        <taxon>Dikarya</taxon>
        <taxon>Ascomycota</taxon>
        <taxon>Pezizomycotina</taxon>
        <taxon>Sordariomycetes</taxon>
        <taxon>Hypocreomycetidae</taxon>
        <taxon>Hypocreales</taxon>
        <taxon>Nectriaceae</taxon>
        <taxon>Fusarium</taxon>
        <taxon>Fusarium solani species complex</taxon>
    </lineage>
</organism>
<dbReference type="Proteomes" id="UP000736672">
    <property type="component" value="Unassembled WGS sequence"/>
</dbReference>
<accession>A0A9P9KUL3</accession>